<dbReference type="Pfam" id="PF13116">
    <property type="entry name" value="YhdP"/>
    <property type="match status" value="1"/>
</dbReference>
<keyword evidence="3" id="KW-1185">Reference proteome</keyword>
<organism evidence="2 3">
    <name type="scientific">Nitratireductor pacificus pht-3B</name>
    <dbReference type="NCBI Taxonomy" id="391937"/>
    <lineage>
        <taxon>Bacteria</taxon>
        <taxon>Pseudomonadati</taxon>
        <taxon>Pseudomonadota</taxon>
        <taxon>Alphaproteobacteria</taxon>
        <taxon>Hyphomicrobiales</taxon>
        <taxon>Phyllobacteriaceae</taxon>
        <taxon>Nitratireductor</taxon>
    </lineage>
</organism>
<dbReference type="InterPro" id="IPR025263">
    <property type="entry name" value="YhdP_central"/>
</dbReference>
<sequence>MLRRSIYLRWLRRSMAVIVGVGTLIVLLAVAVQFIGAGAIGQERLRAEAERALTALAGFEVRTEMDALRLVLSDRSLVALEVSNLHLSRAGTGDSLIDADKLRFGFKLLPLLGGRIEIGSAEIVGARVQIGQLAAATSRGTEKAPWNHTVAPDALRQEVFDGLRTAYALSARTGTRFITLRDVAFVPDDEAKDPVRFDLRASLAPAGKLEFSGSATVGTRVVSLSGQALRPVKDGPIKAFSTEIGLQQGGVLGVLKPAEAELSGETSLIGALSVALTGAETQIGVGQLALDMRFEDAAVDLGEDGVLSATGRIEASIDSGADVIAIRQADLSVGRSVFSFVGAVAQQDDAEGYRFDLTSREASVAPQDSPEAQVPFGARIEGRIEPDAGRIVADAIRIVTASGQISASAAVTLEAGKSPGLSLAVYASGLPTSEVKQFWPWFAAPGARNWVLSNLFGGRVEEGNLRLRVPPGRLGDGNPLNNEEVSGEFSVASARFDVAGRIPPVRDAEGTIRFQGADVDISIGSGTIYMPSGRSVAAHDGTLTIRDAHIRPRIGKLEIDLKGEAPGVVELASYEPIDVSDVIDLAPDDVSGQVTGHVSADIPLSDGIPRDMLRWRVALDYDDLTINKPIDGQAVANAKGRVLIEPERAEISATANLNGIPAKMQVVEPLGGSDEPRVRDIVMTFDDKARRRLLPGLDDILAGPTEVSYAVLEGGRKKISVKLDGATLALPWLNWSKGRGIPATASFILDEEEDGTTLRDFVLKGATFGVQGLLTLRKGALASARFENARLNRGDDFSATIERAANGYAISVRGAALDARSVIKRYLDTSKVAGGAGEGGDATAITLDARLARLSGFDGETLRDVTLRYADDGRNAGTLEAKATTRNGGSLTLSRGKGGIDARSSDAGAVMRFIDFYPNMEGGQMRVALQEDRSGALTGTIAAQEFFVVNEPRLRSLVAAGETEGEAGTVDAMRVHFERGFANIRKGMGSLELRDGVLRGPLIGTTFQGTLFDAKDNISITGTFMPLYGLNRIFGEIPLFGGILGNGRDRGLIGITYRLFGKLERPELEVNPISAIAPGIFRQIFEFR</sequence>
<evidence type="ECO:0000313" key="2">
    <source>
        <dbReference type="EMBL" id="EKF17310.1"/>
    </source>
</evidence>
<evidence type="ECO:0000313" key="3">
    <source>
        <dbReference type="Proteomes" id="UP000006786"/>
    </source>
</evidence>
<dbReference type="STRING" id="391937.NA2_18665"/>
<dbReference type="eggNOG" id="COG3164">
    <property type="taxonomic scope" value="Bacteria"/>
</dbReference>
<proteinExistence type="predicted"/>
<dbReference type="AlphaFoldDB" id="K2M8K2"/>
<gene>
    <name evidence="2" type="ORF">NA2_18665</name>
</gene>
<name>K2M8K2_9HYPH</name>
<dbReference type="EMBL" id="AMRM01000026">
    <property type="protein sequence ID" value="EKF17310.1"/>
    <property type="molecule type" value="Genomic_DNA"/>
</dbReference>
<dbReference type="Proteomes" id="UP000006786">
    <property type="component" value="Unassembled WGS sequence"/>
</dbReference>
<dbReference type="PATRIC" id="fig|391937.3.peg.3836"/>
<dbReference type="RefSeq" id="WP_008598753.1">
    <property type="nucleotide sequence ID" value="NZ_AMRM01000026.1"/>
</dbReference>
<reference evidence="2 3" key="1">
    <citation type="journal article" date="2012" name="J. Bacteriol.">
        <title>Genome Sequence of Nitratireductor pacificus Type Strain pht-3B.</title>
        <authorList>
            <person name="Lai Q."/>
            <person name="Li G."/>
            <person name="Shao Z."/>
        </authorList>
    </citation>
    <scope>NUCLEOTIDE SEQUENCE [LARGE SCALE GENOMIC DNA]</scope>
    <source>
        <strain evidence="3">pht-3B</strain>
    </source>
</reference>
<feature type="domain" description="YhdP central" evidence="1">
    <location>
        <begin position="349"/>
        <end position="902"/>
    </location>
</feature>
<protein>
    <recommendedName>
        <fullName evidence="1">YhdP central domain-containing protein</fullName>
    </recommendedName>
</protein>
<evidence type="ECO:0000259" key="1">
    <source>
        <dbReference type="Pfam" id="PF13116"/>
    </source>
</evidence>
<accession>K2M8K2</accession>
<comment type="caution">
    <text evidence="2">The sequence shown here is derived from an EMBL/GenBank/DDBJ whole genome shotgun (WGS) entry which is preliminary data.</text>
</comment>